<keyword evidence="2" id="KW-1185">Reference proteome</keyword>
<evidence type="ECO:0000313" key="1">
    <source>
        <dbReference type="EMBL" id="KDR70336.1"/>
    </source>
</evidence>
<protein>
    <submittedName>
        <fullName evidence="1">Uncharacterized protein</fullName>
    </submittedName>
</protein>
<dbReference type="EMBL" id="KL142397">
    <property type="protein sequence ID" value="KDR70336.1"/>
    <property type="molecule type" value="Genomic_DNA"/>
</dbReference>
<dbReference type="HOGENOM" id="CLU_1034569_0_0_1"/>
<gene>
    <name evidence="1" type="ORF">GALMADRAFT_1350183</name>
</gene>
<dbReference type="AlphaFoldDB" id="A0A067SHF6"/>
<evidence type="ECO:0000313" key="2">
    <source>
        <dbReference type="Proteomes" id="UP000027222"/>
    </source>
</evidence>
<accession>A0A067SHF6</accession>
<name>A0A067SHF6_GALM3</name>
<sequence length="269" mass="30652">MWSWPVGVPRLPPACSGEHRPGRLSGRCSVADARWTGLVEIMLRPRRCWKYEIENRLKRSRSIAKNEIKMLLLGTGKSGKEVHPPRWLRWLGTRFVTGDHLLEDKPVTARCCRRRLPFARVPPQSLGRVLLHAINCTASPSYLPAYRVYQDKSLGFTSSENKASITNDHVEDRLRHFFLHRPNSLALCLLGLSGCSLEEQIEIKAYDEGRPDGPMKAEHTWRWRWKYRSCGDMAPFKVLNPIHSDYSSFNHKGFGLSAPHASAVQRAGS</sequence>
<organism evidence="1 2">
    <name type="scientific">Galerina marginata (strain CBS 339.88)</name>
    <dbReference type="NCBI Taxonomy" id="685588"/>
    <lineage>
        <taxon>Eukaryota</taxon>
        <taxon>Fungi</taxon>
        <taxon>Dikarya</taxon>
        <taxon>Basidiomycota</taxon>
        <taxon>Agaricomycotina</taxon>
        <taxon>Agaricomycetes</taxon>
        <taxon>Agaricomycetidae</taxon>
        <taxon>Agaricales</taxon>
        <taxon>Agaricineae</taxon>
        <taxon>Strophariaceae</taxon>
        <taxon>Galerina</taxon>
    </lineage>
</organism>
<proteinExistence type="predicted"/>
<reference evidence="2" key="1">
    <citation type="journal article" date="2014" name="Proc. Natl. Acad. Sci. U.S.A.">
        <title>Extensive sampling of basidiomycete genomes demonstrates inadequacy of the white-rot/brown-rot paradigm for wood decay fungi.</title>
        <authorList>
            <person name="Riley R."/>
            <person name="Salamov A.A."/>
            <person name="Brown D.W."/>
            <person name="Nagy L.G."/>
            <person name="Floudas D."/>
            <person name="Held B.W."/>
            <person name="Levasseur A."/>
            <person name="Lombard V."/>
            <person name="Morin E."/>
            <person name="Otillar R."/>
            <person name="Lindquist E.A."/>
            <person name="Sun H."/>
            <person name="LaButti K.M."/>
            <person name="Schmutz J."/>
            <person name="Jabbour D."/>
            <person name="Luo H."/>
            <person name="Baker S.E."/>
            <person name="Pisabarro A.G."/>
            <person name="Walton J.D."/>
            <person name="Blanchette R.A."/>
            <person name="Henrissat B."/>
            <person name="Martin F."/>
            <person name="Cullen D."/>
            <person name="Hibbett D.S."/>
            <person name="Grigoriev I.V."/>
        </authorList>
    </citation>
    <scope>NUCLEOTIDE SEQUENCE [LARGE SCALE GENOMIC DNA]</scope>
    <source>
        <strain evidence="2">CBS 339.88</strain>
    </source>
</reference>
<dbReference type="Proteomes" id="UP000027222">
    <property type="component" value="Unassembled WGS sequence"/>
</dbReference>